<feature type="non-terminal residue" evidence="2">
    <location>
        <position position="212"/>
    </location>
</feature>
<evidence type="ECO:0000256" key="1">
    <source>
        <dbReference type="SAM" id="MobiDB-lite"/>
    </source>
</evidence>
<gene>
    <name evidence="2" type="ORF">KCU98_g12706</name>
</gene>
<protein>
    <submittedName>
        <fullName evidence="2">Uncharacterized protein</fullName>
    </submittedName>
</protein>
<reference evidence="2" key="1">
    <citation type="journal article" date="2021" name="J Fungi (Basel)">
        <title>Virulence traits and population genomics of the black yeast Aureobasidium melanogenum.</title>
        <authorList>
            <person name="Cernosa A."/>
            <person name="Sun X."/>
            <person name="Gostincar C."/>
            <person name="Fang C."/>
            <person name="Gunde-Cimerman N."/>
            <person name="Song Z."/>
        </authorList>
    </citation>
    <scope>NUCLEOTIDE SEQUENCE</scope>
    <source>
        <strain evidence="2">EXF-9298</strain>
    </source>
</reference>
<sequence>MPDTTGNSGDGLQDGLHADVPNLANMDNSQVSISTQTDEELMKMSNLRLSSMSPSTALDSDRSVPKDQEQLRSIYTRSDVVFDSMDKLSRDLLTWQELQIDQDMIATMLHQKSPEKLHESDITTITRAELEYQVKMLIPSPFLMAQQIYDALKVHKSVTQAIISDMRLLELRSPQEEDLEDRRSEHEADAKNTDDYLDNLLKTVEAISVRPT</sequence>
<feature type="compositionally biased region" description="Polar residues" evidence="1">
    <location>
        <begin position="25"/>
        <end position="36"/>
    </location>
</feature>
<feature type="compositionally biased region" description="Basic and acidic residues" evidence="1">
    <location>
        <begin position="174"/>
        <end position="194"/>
    </location>
</feature>
<evidence type="ECO:0000313" key="3">
    <source>
        <dbReference type="Proteomes" id="UP000729357"/>
    </source>
</evidence>
<feature type="region of interest" description="Disordered" evidence="1">
    <location>
        <begin position="174"/>
        <end position="195"/>
    </location>
</feature>
<evidence type="ECO:0000313" key="2">
    <source>
        <dbReference type="EMBL" id="KAG9973323.1"/>
    </source>
</evidence>
<dbReference type="EMBL" id="JAHFXS010002228">
    <property type="protein sequence ID" value="KAG9973323.1"/>
    <property type="molecule type" value="Genomic_DNA"/>
</dbReference>
<dbReference type="Proteomes" id="UP000729357">
    <property type="component" value="Unassembled WGS sequence"/>
</dbReference>
<dbReference type="AlphaFoldDB" id="A0A9P8FHH4"/>
<comment type="caution">
    <text evidence="2">The sequence shown here is derived from an EMBL/GenBank/DDBJ whole genome shotgun (WGS) entry which is preliminary data.</text>
</comment>
<keyword evidence="3" id="KW-1185">Reference proteome</keyword>
<accession>A0A9P8FHH4</accession>
<organism evidence="2 3">
    <name type="scientific">Aureobasidium melanogenum</name>
    <name type="common">Aureobasidium pullulans var. melanogenum</name>
    <dbReference type="NCBI Taxonomy" id="46634"/>
    <lineage>
        <taxon>Eukaryota</taxon>
        <taxon>Fungi</taxon>
        <taxon>Dikarya</taxon>
        <taxon>Ascomycota</taxon>
        <taxon>Pezizomycotina</taxon>
        <taxon>Dothideomycetes</taxon>
        <taxon>Dothideomycetidae</taxon>
        <taxon>Dothideales</taxon>
        <taxon>Saccotheciaceae</taxon>
        <taxon>Aureobasidium</taxon>
    </lineage>
</organism>
<reference evidence="2" key="2">
    <citation type="submission" date="2021-08" db="EMBL/GenBank/DDBJ databases">
        <authorList>
            <person name="Gostincar C."/>
            <person name="Sun X."/>
            <person name="Song Z."/>
            <person name="Gunde-Cimerman N."/>
        </authorList>
    </citation>
    <scope>NUCLEOTIDE SEQUENCE</scope>
    <source>
        <strain evidence="2">EXF-9298</strain>
    </source>
</reference>
<feature type="region of interest" description="Disordered" evidence="1">
    <location>
        <begin position="1"/>
        <end position="37"/>
    </location>
</feature>
<name>A0A9P8FHH4_AURME</name>
<proteinExistence type="predicted"/>